<dbReference type="PANTHER" id="PTHR43674">
    <property type="entry name" value="NITRILASE C965.09-RELATED"/>
    <property type="match status" value="1"/>
</dbReference>
<dbReference type="Proteomes" id="UP000178912">
    <property type="component" value="Unassembled WGS sequence"/>
</dbReference>
<reference evidence="5" key="1">
    <citation type="submission" date="2016-03" db="EMBL/GenBank/DDBJ databases">
        <authorList>
            <person name="Guldener U."/>
        </authorList>
    </citation>
    <scope>NUCLEOTIDE SEQUENCE [LARGE SCALE GENOMIC DNA]</scope>
    <source>
        <strain evidence="5">04CH-RAC-A.6.1</strain>
    </source>
</reference>
<evidence type="ECO:0000259" key="3">
    <source>
        <dbReference type="PROSITE" id="PS50263"/>
    </source>
</evidence>
<dbReference type="CDD" id="cd07197">
    <property type="entry name" value="nitrilase"/>
    <property type="match status" value="1"/>
</dbReference>
<feature type="domain" description="CN hydrolase" evidence="3">
    <location>
        <begin position="5"/>
        <end position="229"/>
    </location>
</feature>
<gene>
    <name evidence="4" type="ORF">RAG0_01514</name>
</gene>
<evidence type="ECO:0000313" key="4">
    <source>
        <dbReference type="EMBL" id="CZS90424.1"/>
    </source>
</evidence>
<dbReference type="AlphaFoldDB" id="A0A1E1K1K8"/>
<protein>
    <submittedName>
        <fullName evidence="4">Related to carbon-nitrogen family hydrolase</fullName>
    </submittedName>
</protein>
<evidence type="ECO:0000256" key="2">
    <source>
        <dbReference type="SAM" id="Phobius"/>
    </source>
</evidence>
<dbReference type="EMBL" id="FJUX01000005">
    <property type="protein sequence ID" value="CZS90424.1"/>
    <property type="molecule type" value="Genomic_DNA"/>
</dbReference>
<dbReference type="SUPFAM" id="SSF56317">
    <property type="entry name" value="Carbon-nitrogen hydrolase"/>
    <property type="match status" value="1"/>
</dbReference>
<keyword evidence="1 4" id="KW-0378">Hydrolase</keyword>
<keyword evidence="2" id="KW-0472">Membrane</keyword>
<dbReference type="InterPro" id="IPR050345">
    <property type="entry name" value="Aliph_Amidase/BUP"/>
</dbReference>
<feature type="transmembrane region" description="Helical" evidence="2">
    <location>
        <begin position="317"/>
        <end position="334"/>
    </location>
</feature>
<dbReference type="InterPro" id="IPR036526">
    <property type="entry name" value="C-N_Hydrolase_sf"/>
</dbReference>
<dbReference type="OrthoDB" id="412018at2759"/>
<keyword evidence="2" id="KW-1133">Transmembrane helix</keyword>
<accession>A0A1E1K1K8</accession>
<organism evidence="4 5">
    <name type="scientific">Rhynchosporium agropyri</name>
    <dbReference type="NCBI Taxonomy" id="914238"/>
    <lineage>
        <taxon>Eukaryota</taxon>
        <taxon>Fungi</taxon>
        <taxon>Dikarya</taxon>
        <taxon>Ascomycota</taxon>
        <taxon>Pezizomycotina</taxon>
        <taxon>Leotiomycetes</taxon>
        <taxon>Helotiales</taxon>
        <taxon>Ploettnerulaceae</taxon>
        <taxon>Rhynchosporium</taxon>
    </lineage>
</organism>
<keyword evidence="5" id="KW-1185">Reference proteome</keyword>
<sequence length="335" mass="36821">MAPVYRIAVIQLHVKPLQPARNFATAARFIRNAAAQGCHLAVLPEFHLTNWLPTEPNFEAACASWETYLERYKILAHELSICIVPGSSQPPPRPSAREFLSSGHPTLNQAFDTPLGKVGLLICWDLAFPETWRELIAGGAKIVIVPTLWTRSGASAQGLKWNPSAPALFLDSVLTARTYENTCAVVFSNAGGRPGGNYVGLSQVTVPYVGPLCRLGSAAEGMAVAELDMQILEDAEQNYAIRADLERGGPLEGYRSNTSRDKIDVMWMSLPSYTFHLTVIALEVFRRLSQPSPHSSHFLSYKTRINLLTNTSADLQAFVYLLLVAVLLSLLWPFG</sequence>
<keyword evidence="2" id="KW-0812">Transmembrane</keyword>
<dbReference type="Gene3D" id="3.60.110.10">
    <property type="entry name" value="Carbon-nitrogen hydrolase"/>
    <property type="match status" value="2"/>
</dbReference>
<evidence type="ECO:0000256" key="1">
    <source>
        <dbReference type="ARBA" id="ARBA00022801"/>
    </source>
</evidence>
<dbReference type="Pfam" id="PF00795">
    <property type="entry name" value="CN_hydrolase"/>
    <property type="match status" value="2"/>
</dbReference>
<dbReference type="InterPro" id="IPR003010">
    <property type="entry name" value="C-N_Hydrolase"/>
</dbReference>
<dbReference type="PANTHER" id="PTHR43674:SF16">
    <property type="entry name" value="CARBON-NITROGEN FAMILY, PUTATIVE (AFU_ORTHOLOGUE AFUA_5G02350)-RELATED"/>
    <property type="match status" value="1"/>
</dbReference>
<name>A0A1E1K1K8_9HELO</name>
<dbReference type="PROSITE" id="PS50263">
    <property type="entry name" value="CN_HYDROLASE"/>
    <property type="match status" value="1"/>
</dbReference>
<evidence type="ECO:0000313" key="5">
    <source>
        <dbReference type="Proteomes" id="UP000178912"/>
    </source>
</evidence>
<dbReference type="GO" id="GO:0016811">
    <property type="term" value="F:hydrolase activity, acting on carbon-nitrogen (but not peptide) bonds, in linear amides"/>
    <property type="evidence" value="ECO:0007669"/>
    <property type="project" value="TreeGrafter"/>
</dbReference>
<proteinExistence type="predicted"/>